<dbReference type="GO" id="GO:0046923">
    <property type="term" value="F:ER retention sequence binding"/>
    <property type="evidence" value="ECO:0007669"/>
    <property type="project" value="InterPro"/>
</dbReference>
<evidence type="ECO:0000256" key="12">
    <source>
        <dbReference type="SAM" id="SignalP"/>
    </source>
</evidence>
<dbReference type="EMBL" id="BDRX01000008">
    <property type="protein sequence ID" value="GBF89183.1"/>
    <property type="molecule type" value="Genomic_DNA"/>
</dbReference>
<evidence type="ECO:0000256" key="10">
    <source>
        <dbReference type="ARBA" id="ARBA00023170"/>
    </source>
</evidence>
<feature type="transmembrane region" description="Helical" evidence="11">
    <location>
        <begin position="45"/>
        <end position="67"/>
    </location>
</feature>
<protein>
    <recommendedName>
        <fullName evidence="11">ER lumen protein-retaining receptor</fullName>
    </recommendedName>
</protein>
<dbReference type="Proteomes" id="UP000247498">
    <property type="component" value="Unassembled WGS sequence"/>
</dbReference>
<evidence type="ECO:0000256" key="2">
    <source>
        <dbReference type="ARBA" id="ARBA00010120"/>
    </source>
</evidence>
<reference evidence="13 14" key="1">
    <citation type="journal article" date="2018" name="Sci. Rep.">
        <title>Raphidocelis subcapitata (=Pseudokirchneriella subcapitata) provides an insight into genome evolution and environmental adaptations in the Sphaeropleales.</title>
        <authorList>
            <person name="Suzuki S."/>
            <person name="Yamaguchi H."/>
            <person name="Nakajima N."/>
            <person name="Kawachi M."/>
        </authorList>
    </citation>
    <scope>NUCLEOTIDE SEQUENCE [LARGE SCALE GENOMIC DNA]</scope>
    <source>
        <strain evidence="13 14">NIES-35</strain>
    </source>
</reference>
<dbReference type="STRING" id="307507.A0A2V0NUF7"/>
<accession>A0A2V0NUF7</accession>
<evidence type="ECO:0000256" key="11">
    <source>
        <dbReference type="RuleBase" id="RU000634"/>
    </source>
</evidence>
<evidence type="ECO:0000256" key="1">
    <source>
        <dbReference type="ARBA" id="ARBA00004477"/>
    </source>
</evidence>
<organism evidence="13 14">
    <name type="scientific">Raphidocelis subcapitata</name>
    <dbReference type="NCBI Taxonomy" id="307507"/>
    <lineage>
        <taxon>Eukaryota</taxon>
        <taxon>Viridiplantae</taxon>
        <taxon>Chlorophyta</taxon>
        <taxon>core chlorophytes</taxon>
        <taxon>Chlorophyceae</taxon>
        <taxon>CS clade</taxon>
        <taxon>Sphaeropleales</taxon>
        <taxon>Selenastraceae</taxon>
        <taxon>Raphidocelis</taxon>
    </lineage>
</organism>
<feature type="transmembrane region" description="Helical" evidence="11">
    <location>
        <begin position="142"/>
        <end position="160"/>
    </location>
</feature>
<dbReference type="PROSITE" id="PS00952">
    <property type="entry name" value="ER_LUMEN_RECEPTOR_2"/>
    <property type="match status" value="1"/>
</dbReference>
<dbReference type="InterPro" id="IPR000133">
    <property type="entry name" value="ER_ret_rcpt"/>
</dbReference>
<keyword evidence="8 11" id="KW-1133">Transmembrane helix</keyword>
<keyword evidence="10 11" id="KW-0675">Receptor</keyword>
<comment type="similarity">
    <text evidence="2 11">Belongs to the ERD2 family.</text>
</comment>
<keyword evidence="14" id="KW-1185">Reference proteome</keyword>
<evidence type="ECO:0000256" key="4">
    <source>
        <dbReference type="ARBA" id="ARBA00022692"/>
    </source>
</evidence>
<feature type="signal peptide" evidence="12">
    <location>
        <begin position="1"/>
        <end position="18"/>
    </location>
</feature>
<dbReference type="Pfam" id="PF00810">
    <property type="entry name" value="ER_lumen_recept"/>
    <property type="match status" value="1"/>
</dbReference>
<dbReference type="OrthoDB" id="7694678at2759"/>
<sequence length="205" mass="24113">MHLLSIVVLLLKITATNSCRGISLKTQELYLAVFVTRYLDLFTNFVSLYNTVMKMVFLGTSGAIVYFMRGHRAIRLTYDKDQDTFRYQFLVIPCAVLAVLTTHKYTPLEVLWTLSIYLESVAILPQLVLLQRTNNIDNLTGNYVALLGTYRGLYIINWIYRYFTERHYRQWVVWICGVVQTGLYADFFYYYYRAWMNNVRLSLPA</sequence>
<evidence type="ECO:0000313" key="13">
    <source>
        <dbReference type="EMBL" id="GBF89183.1"/>
    </source>
</evidence>
<keyword evidence="12" id="KW-0732">Signal</keyword>
<evidence type="ECO:0000256" key="8">
    <source>
        <dbReference type="ARBA" id="ARBA00022989"/>
    </source>
</evidence>
<keyword evidence="6" id="KW-0931">ER-Golgi transport</keyword>
<evidence type="ECO:0000313" key="14">
    <source>
        <dbReference type="Proteomes" id="UP000247498"/>
    </source>
</evidence>
<evidence type="ECO:0000256" key="6">
    <source>
        <dbReference type="ARBA" id="ARBA00022892"/>
    </source>
</evidence>
<evidence type="ECO:0000256" key="3">
    <source>
        <dbReference type="ARBA" id="ARBA00022448"/>
    </source>
</evidence>
<dbReference type="AlphaFoldDB" id="A0A2V0NUF7"/>
<keyword evidence="4 11" id="KW-0812">Transmembrane</keyword>
<comment type="caution">
    <text evidence="13">The sequence shown here is derived from an EMBL/GenBank/DDBJ whole genome shotgun (WGS) entry which is preliminary data.</text>
</comment>
<keyword evidence="5 11" id="KW-0256">Endoplasmic reticulum</keyword>
<feature type="transmembrane region" description="Helical" evidence="11">
    <location>
        <begin position="172"/>
        <end position="192"/>
    </location>
</feature>
<dbReference type="PRINTS" id="PR00660">
    <property type="entry name" value="ERLUMENR"/>
</dbReference>
<evidence type="ECO:0000256" key="9">
    <source>
        <dbReference type="ARBA" id="ARBA00023136"/>
    </source>
</evidence>
<name>A0A2V0NUF7_9CHLO</name>
<dbReference type="GO" id="GO:0005789">
    <property type="term" value="C:endoplasmic reticulum membrane"/>
    <property type="evidence" value="ECO:0007669"/>
    <property type="project" value="UniProtKB-SubCell"/>
</dbReference>
<dbReference type="FunCoup" id="A0A2V0NUF7">
    <property type="interactions" value="1958"/>
</dbReference>
<gene>
    <name evidence="13" type="ORF">Rsub_01900</name>
</gene>
<feature type="chain" id="PRO_5015973463" description="ER lumen protein-retaining receptor" evidence="12">
    <location>
        <begin position="19"/>
        <end position="205"/>
    </location>
</feature>
<comment type="subcellular location">
    <subcellularLocation>
        <location evidence="1 11">Endoplasmic reticulum membrane</location>
        <topology evidence="1 11">Multi-pass membrane protein</topology>
    </subcellularLocation>
</comment>
<feature type="transmembrane region" description="Helical" evidence="11">
    <location>
        <begin position="87"/>
        <end position="105"/>
    </location>
</feature>
<dbReference type="GO" id="GO:0015031">
    <property type="term" value="P:protein transport"/>
    <property type="evidence" value="ECO:0007669"/>
    <property type="project" value="UniProtKB-KW"/>
</dbReference>
<comment type="caution">
    <text evidence="11">Lacks conserved residue(s) required for the propagation of feature annotation.</text>
</comment>
<keyword evidence="7 11" id="KW-0653">Protein transport</keyword>
<dbReference type="GO" id="GO:0016192">
    <property type="term" value="P:vesicle-mediated transport"/>
    <property type="evidence" value="ECO:0007669"/>
    <property type="project" value="UniProtKB-KW"/>
</dbReference>
<keyword evidence="3 11" id="KW-0813">Transport</keyword>
<dbReference type="InParanoid" id="A0A2V0NUF7"/>
<keyword evidence="9 11" id="KW-0472">Membrane</keyword>
<evidence type="ECO:0000256" key="7">
    <source>
        <dbReference type="ARBA" id="ARBA00022927"/>
    </source>
</evidence>
<proteinExistence type="inferred from homology"/>
<dbReference type="PANTHER" id="PTHR10585">
    <property type="entry name" value="ER LUMEN PROTEIN RETAINING RECEPTOR"/>
    <property type="match status" value="1"/>
</dbReference>
<evidence type="ECO:0000256" key="5">
    <source>
        <dbReference type="ARBA" id="ARBA00022824"/>
    </source>
</evidence>
<feature type="transmembrane region" description="Helical" evidence="11">
    <location>
        <begin position="111"/>
        <end position="130"/>
    </location>
</feature>
<dbReference type="GO" id="GO:0006621">
    <property type="term" value="P:protein retention in ER lumen"/>
    <property type="evidence" value="ECO:0007669"/>
    <property type="project" value="InterPro"/>
</dbReference>